<evidence type="ECO:0000313" key="3">
    <source>
        <dbReference type="Proteomes" id="UP000562464"/>
    </source>
</evidence>
<dbReference type="EMBL" id="JACHHV010000018">
    <property type="protein sequence ID" value="MBB5888262.1"/>
    <property type="molecule type" value="Genomic_DNA"/>
</dbReference>
<dbReference type="InterPro" id="IPR029033">
    <property type="entry name" value="His_PPase_superfam"/>
</dbReference>
<name>A0A841C9J6_9LACT</name>
<dbReference type="AlphaFoldDB" id="A0A841C9J6"/>
<dbReference type="PANTHER" id="PTHR48100">
    <property type="entry name" value="BROAD-SPECIFICITY PHOSPHATASE YOR283W-RELATED"/>
    <property type="match status" value="1"/>
</dbReference>
<dbReference type="InterPro" id="IPR050275">
    <property type="entry name" value="PGM_Phosphatase"/>
</dbReference>
<protein>
    <submittedName>
        <fullName evidence="2">Broad specificity phosphatase PhoE</fullName>
    </submittedName>
</protein>
<evidence type="ECO:0000313" key="2">
    <source>
        <dbReference type="EMBL" id="MBB5888262.1"/>
    </source>
</evidence>
<sequence>MGITTSNNLAVFFKYKNLTKASIVSSPLKRAAQTAEIIARKLKTSVVYDSRLSERDFGELTGFLFEEVRDKVLSQRICGFENDNQLRDRIKNFWNDLVQDSSLENKTIVIVTHSLVINMLLSLINYKYDLDDSKMNHKRVYNVRTAKGTVVSVNSVLLDE</sequence>
<gene>
    <name evidence="2" type="ORF">HNQ37_001154</name>
</gene>
<comment type="caution">
    <text evidence="2">The sequence shown here is derived from an EMBL/GenBank/DDBJ whole genome shotgun (WGS) entry which is preliminary data.</text>
</comment>
<accession>A0A841C9J6</accession>
<dbReference type="Proteomes" id="UP000562464">
    <property type="component" value="Unassembled WGS sequence"/>
</dbReference>
<dbReference type="CDD" id="cd07040">
    <property type="entry name" value="HP"/>
    <property type="match status" value="1"/>
</dbReference>
<dbReference type="InterPro" id="IPR013078">
    <property type="entry name" value="His_Pase_superF_clade-1"/>
</dbReference>
<dbReference type="GO" id="GO:0016791">
    <property type="term" value="F:phosphatase activity"/>
    <property type="evidence" value="ECO:0007669"/>
    <property type="project" value="TreeGrafter"/>
</dbReference>
<proteinExistence type="predicted"/>
<dbReference type="PANTHER" id="PTHR48100:SF1">
    <property type="entry name" value="HISTIDINE PHOSPHATASE FAMILY PROTEIN-RELATED"/>
    <property type="match status" value="1"/>
</dbReference>
<evidence type="ECO:0000256" key="1">
    <source>
        <dbReference type="PIRSR" id="PIRSR613078-2"/>
    </source>
</evidence>
<dbReference type="SUPFAM" id="SSF53254">
    <property type="entry name" value="Phosphoglycerate mutase-like"/>
    <property type="match status" value="1"/>
</dbReference>
<dbReference type="GO" id="GO:0005737">
    <property type="term" value="C:cytoplasm"/>
    <property type="evidence" value="ECO:0007669"/>
    <property type="project" value="TreeGrafter"/>
</dbReference>
<reference evidence="2 3" key="1">
    <citation type="submission" date="2020-08" db="EMBL/GenBank/DDBJ databases">
        <title>Genomic Encyclopedia of Type Strains, Phase IV (KMG-IV): sequencing the most valuable type-strain genomes for metagenomic binning, comparative biology and taxonomic classification.</title>
        <authorList>
            <person name="Goeker M."/>
        </authorList>
    </citation>
    <scope>NUCLEOTIDE SEQUENCE [LARGE SCALE GENOMIC DNA]</scope>
    <source>
        <strain evidence="2 3">DSM 14925</strain>
    </source>
</reference>
<keyword evidence="3" id="KW-1185">Reference proteome</keyword>
<organism evidence="2 3">
    <name type="scientific">Lactovum miscens</name>
    <dbReference type="NCBI Taxonomy" id="190387"/>
    <lineage>
        <taxon>Bacteria</taxon>
        <taxon>Bacillati</taxon>
        <taxon>Bacillota</taxon>
        <taxon>Bacilli</taxon>
        <taxon>Lactobacillales</taxon>
        <taxon>Streptococcaceae</taxon>
        <taxon>Lactovum</taxon>
    </lineage>
</organism>
<feature type="binding site" evidence="1">
    <location>
        <position position="30"/>
    </location>
    <ligand>
        <name>substrate</name>
    </ligand>
</feature>
<dbReference type="Gene3D" id="3.40.50.1240">
    <property type="entry name" value="Phosphoglycerate mutase-like"/>
    <property type="match status" value="1"/>
</dbReference>
<dbReference type="Pfam" id="PF00300">
    <property type="entry name" value="His_Phos_1"/>
    <property type="match status" value="1"/>
</dbReference>